<dbReference type="SUPFAM" id="SSF46894">
    <property type="entry name" value="C-terminal effector domain of the bipartite response regulators"/>
    <property type="match status" value="1"/>
</dbReference>
<evidence type="ECO:0000259" key="4">
    <source>
        <dbReference type="PROSITE" id="PS50043"/>
    </source>
</evidence>
<evidence type="ECO:0000313" key="6">
    <source>
        <dbReference type="Proteomes" id="UP001186104"/>
    </source>
</evidence>
<dbReference type="SMART" id="SM00421">
    <property type="entry name" value="HTH_LUXR"/>
    <property type="match status" value="1"/>
</dbReference>
<feature type="domain" description="HTH luxR-type" evidence="4">
    <location>
        <begin position="844"/>
        <end position="909"/>
    </location>
</feature>
<dbReference type="PROSITE" id="PS50043">
    <property type="entry name" value="HTH_LUXR_2"/>
    <property type="match status" value="1"/>
</dbReference>
<dbReference type="SUPFAM" id="SSF48452">
    <property type="entry name" value="TPR-like"/>
    <property type="match status" value="1"/>
</dbReference>
<dbReference type="Proteomes" id="UP001186104">
    <property type="component" value="Unassembled WGS sequence"/>
</dbReference>
<dbReference type="InterPro" id="IPR016032">
    <property type="entry name" value="Sig_transdc_resp-reg_C-effctor"/>
</dbReference>
<proteinExistence type="predicted"/>
<evidence type="ECO:0000256" key="2">
    <source>
        <dbReference type="ARBA" id="ARBA00022840"/>
    </source>
</evidence>
<evidence type="ECO:0000313" key="5">
    <source>
        <dbReference type="EMBL" id="MDV6303654.1"/>
    </source>
</evidence>
<dbReference type="InterPro" id="IPR000792">
    <property type="entry name" value="Tscrpt_reg_LuxR_C"/>
</dbReference>
<keyword evidence="2" id="KW-0067">ATP-binding</keyword>
<organism evidence="5 6">
    <name type="scientific">Rhodococcus cerastii</name>
    <dbReference type="NCBI Taxonomy" id="908616"/>
    <lineage>
        <taxon>Bacteria</taxon>
        <taxon>Bacillati</taxon>
        <taxon>Actinomycetota</taxon>
        <taxon>Actinomycetes</taxon>
        <taxon>Mycobacteriales</taxon>
        <taxon>Nocardiaceae</taxon>
        <taxon>Rhodococcus</taxon>
    </lineage>
</organism>
<dbReference type="Gene3D" id="1.10.10.10">
    <property type="entry name" value="Winged helix-like DNA-binding domain superfamily/Winged helix DNA-binding domain"/>
    <property type="match status" value="1"/>
</dbReference>
<dbReference type="PROSITE" id="PS00622">
    <property type="entry name" value="HTH_LUXR_1"/>
    <property type="match status" value="1"/>
</dbReference>
<keyword evidence="6" id="KW-1185">Reference proteome</keyword>
<dbReference type="Pfam" id="PF13191">
    <property type="entry name" value="AAA_16"/>
    <property type="match status" value="1"/>
</dbReference>
<comment type="caution">
    <text evidence="5">The sequence shown here is derived from an EMBL/GenBank/DDBJ whole genome shotgun (WGS) entry which is preliminary data.</text>
</comment>
<evidence type="ECO:0000256" key="1">
    <source>
        <dbReference type="ARBA" id="ARBA00022741"/>
    </source>
</evidence>
<dbReference type="InterPro" id="IPR027417">
    <property type="entry name" value="P-loop_NTPase"/>
</dbReference>
<name>A0ABU4D1R1_9NOCA</name>
<dbReference type="CDD" id="cd06170">
    <property type="entry name" value="LuxR_C_like"/>
    <property type="match status" value="1"/>
</dbReference>
<dbReference type="SUPFAM" id="SSF52540">
    <property type="entry name" value="P-loop containing nucleoside triphosphate hydrolases"/>
    <property type="match status" value="1"/>
</dbReference>
<protein>
    <submittedName>
        <fullName evidence="5">LuxR C-terminal-related transcriptional regulator</fullName>
    </submittedName>
</protein>
<dbReference type="Pfam" id="PF00196">
    <property type="entry name" value="GerE"/>
    <property type="match status" value="1"/>
</dbReference>
<dbReference type="InterPro" id="IPR011990">
    <property type="entry name" value="TPR-like_helical_dom_sf"/>
</dbReference>
<dbReference type="PANTHER" id="PTHR16305:SF35">
    <property type="entry name" value="TRANSCRIPTIONAL ACTIVATOR DOMAIN"/>
    <property type="match status" value="1"/>
</dbReference>
<dbReference type="EMBL" id="JAWLKF010000006">
    <property type="protein sequence ID" value="MDV6303654.1"/>
    <property type="molecule type" value="Genomic_DNA"/>
</dbReference>
<evidence type="ECO:0000256" key="3">
    <source>
        <dbReference type="PROSITE-ProRule" id="PRU00339"/>
    </source>
</evidence>
<dbReference type="InterPro" id="IPR036388">
    <property type="entry name" value="WH-like_DNA-bd_sf"/>
</dbReference>
<dbReference type="InterPro" id="IPR041664">
    <property type="entry name" value="AAA_16"/>
</dbReference>
<dbReference type="PRINTS" id="PR00038">
    <property type="entry name" value="HTHLUXR"/>
</dbReference>
<dbReference type="InterPro" id="IPR019734">
    <property type="entry name" value="TPR_rpt"/>
</dbReference>
<dbReference type="PROSITE" id="PS50005">
    <property type="entry name" value="TPR"/>
    <property type="match status" value="1"/>
</dbReference>
<accession>A0ABU4D1R1</accession>
<keyword evidence="3" id="KW-0802">TPR repeat</keyword>
<feature type="repeat" description="TPR" evidence="3">
    <location>
        <begin position="550"/>
        <end position="583"/>
    </location>
</feature>
<sequence length="911" mass="98202">MARTLIGRDAELAALEQVVADAARGVPAAAVVSGDAGVGKTRLLAELRRNAEARATRVLVGRCLDLGEVGIPYLAFTELFGPLPHTTRTELFDAALVALAAAGADRPAVLIVEDAHWADTSTRELMTFLLSRLAKTRVALLISYRSDDLHRKHPLRQSLSEWTRLSYVRRVDLPALDAESSYRLLDSLPAATDVASRDVIVERSGGNPFFIEELVSAGQRPGSSIPPGLAELLLVRLDALSPTAKSVAETMAVGGPRVAHEVLAEVTGLDEDRLEDVIREIVDARLVETADFYYVFRHALLAEAIYDDVLPGRRARLHASFVDTLTEHRHRGAAADLARHAGLAHDLPKAFRAHVDAGREAMTLAAPAEAMAHLAAALELRQPQWEPTETALVLEYAVASTTAGQDLRALSVVRAELERGGDALSIPDRLDLLHAEATSALAIEREDSALVAVEQALIIADAEEFAPWRVHLTALGARITDSLGREDQSLAWAEESVRIAESLGDPGRSADARITLARLHGRHNDPAASRRLLVRTAALARESGDIGDLLRSKFNLGMVEFDDGNFLSAQESFEEAVEIARSTGRQWTPYGVGARVQLANVRYYSGDWTLALADLARIESAAPPLGSAEQLCAGFQIRAAIGDEELAADIERVRPYESQDGFITILRSAAVAYTALCNGRFSEVITCIEDAVATVGAQWHNPWFGGRIRLSVLGMEAARRGSAVIGAQAALDIGSRLHSEIERTASSSPSYGWESTAWIRRGEAELGHLRLNCGYGDAASVVAAWRAAVNAFAIQPFERARALQSLSEALEAAGDRSASAHAADEAIAIYDRLGATVRLGDTRRPAGADLLTRREWDVLELLGEGCTNKQIAERLVISVKTVSVHVSNVLTKLGAQNRTEAARFAKGKSSE</sequence>
<reference evidence="5 6" key="1">
    <citation type="submission" date="2023-10" db="EMBL/GenBank/DDBJ databases">
        <title>Development of a sustainable strategy for remediation of hydrocarbon-contaminated territories based on the waste exchange concept.</title>
        <authorList>
            <person name="Krivoruchko A."/>
        </authorList>
    </citation>
    <scope>NUCLEOTIDE SEQUENCE [LARGE SCALE GENOMIC DNA]</scope>
    <source>
        <strain evidence="5 6">IEGM 1327</strain>
    </source>
</reference>
<gene>
    <name evidence="5" type="ORF">R3P93_13900</name>
</gene>
<keyword evidence="1" id="KW-0547">Nucleotide-binding</keyword>
<dbReference type="RefSeq" id="WP_317533257.1">
    <property type="nucleotide sequence ID" value="NZ_JAWLKF010000006.1"/>
</dbReference>
<dbReference type="PANTHER" id="PTHR16305">
    <property type="entry name" value="TESTICULAR SOLUBLE ADENYLYL CYCLASE"/>
    <property type="match status" value="1"/>
</dbReference>
<dbReference type="Gene3D" id="1.25.40.10">
    <property type="entry name" value="Tetratricopeptide repeat domain"/>
    <property type="match status" value="1"/>
</dbReference>